<keyword evidence="3" id="KW-1185">Reference proteome</keyword>
<dbReference type="EMBL" id="LSBJ02000005">
    <property type="protein sequence ID" value="OAQ64295.1"/>
    <property type="molecule type" value="Genomic_DNA"/>
</dbReference>
<keyword evidence="1" id="KW-0472">Membrane</keyword>
<dbReference type="RefSeq" id="XP_018141609.1">
    <property type="nucleotide sequence ID" value="XM_018291643.1"/>
</dbReference>
<comment type="caution">
    <text evidence="2">The sequence shown here is derived from an EMBL/GenBank/DDBJ whole genome shotgun (WGS) entry which is preliminary data.</text>
</comment>
<keyword evidence="1" id="KW-1133">Transmembrane helix</keyword>
<dbReference type="GeneID" id="28855637"/>
<name>A0A179FFB8_METCM</name>
<keyword evidence="1" id="KW-0812">Transmembrane</keyword>
<proteinExistence type="predicted"/>
<dbReference type="KEGG" id="pchm:VFPPC_13871"/>
<dbReference type="STRING" id="1380566.A0A179FFB8"/>
<dbReference type="OrthoDB" id="2153847at2759"/>
<dbReference type="AlphaFoldDB" id="A0A179FFB8"/>
<organism evidence="2 3">
    <name type="scientific">Pochonia chlamydosporia 170</name>
    <dbReference type="NCBI Taxonomy" id="1380566"/>
    <lineage>
        <taxon>Eukaryota</taxon>
        <taxon>Fungi</taxon>
        <taxon>Dikarya</taxon>
        <taxon>Ascomycota</taxon>
        <taxon>Pezizomycotina</taxon>
        <taxon>Sordariomycetes</taxon>
        <taxon>Hypocreomycetidae</taxon>
        <taxon>Hypocreales</taxon>
        <taxon>Clavicipitaceae</taxon>
        <taxon>Pochonia</taxon>
    </lineage>
</organism>
<dbReference type="Proteomes" id="UP000078397">
    <property type="component" value="Unassembled WGS sequence"/>
</dbReference>
<sequence length="424" mass="45745">MVSPTATGTLFILLGQTWGFKLRKFRLKTREIPQEHSHDLFLTITQEALLRDNPKNITDAVFGLVGIQSARFGAGTVKNLDCLKQEIADQAFTNGKAIKDLRLMAGALVYQALEVNTIRVGLASASCTDKARNPQVGAISQHQDPASPNAANINKAVTLELARQLKGIGADPNLALLSGTFAPGDLNDSTLKGNSCNTKDLQFGCIFRLKKLVLDVTQSDIAAAVATIPQTFTGTGGIRATDLVDLNSFSTQNAPQRDNGSSTTRTTQGLSTAAIVSIAVASPIVVGVLIIVWFLWKRRQKGRPAAEMSEGSGSVYEKPGTTAGIEMDAVDTAIAELPATSIAEAPDQDYQSSETDVSPLSIGKSEQYPRVFLYPHPGRPLSYISGSVDHIDVGRRRESDAEHFANTKAQNRRWAVYEKSREYL</sequence>
<protein>
    <submittedName>
        <fullName evidence="2">Uncharacterized protein</fullName>
    </submittedName>
</protein>
<accession>A0A179FFB8</accession>
<feature type="transmembrane region" description="Helical" evidence="1">
    <location>
        <begin position="273"/>
        <end position="296"/>
    </location>
</feature>
<evidence type="ECO:0000313" key="3">
    <source>
        <dbReference type="Proteomes" id="UP000078397"/>
    </source>
</evidence>
<evidence type="ECO:0000313" key="2">
    <source>
        <dbReference type="EMBL" id="OAQ64295.1"/>
    </source>
</evidence>
<reference evidence="2 3" key="1">
    <citation type="journal article" date="2016" name="PLoS Pathog.">
        <title>Biosynthesis of antibiotic leucinostatins in bio-control fungus Purpureocillium lilacinum and their inhibition on phytophthora revealed by genome mining.</title>
        <authorList>
            <person name="Wang G."/>
            <person name="Liu Z."/>
            <person name="Lin R."/>
            <person name="Li E."/>
            <person name="Mao Z."/>
            <person name="Ling J."/>
            <person name="Yang Y."/>
            <person name="Yin W.B."/>
            <person name="Xie B."/>
        </authorList>
    </citation>
    <scope>NUCLEOTIDE SEQUENCE [LARGE SCALE GENOMIC DNA]</scope>
    <source>
        <strain evidence="2">170</strain>
    </source>
</reference>
<gene>
    <name evidence="2" type="ORF">VFPPC_13871</name>
</gene>
<evidence type="ECO:0000256" key="1">
    <source>
        <dbReference type="SAM" id="Phobius"/>
    </source>
</evidence>